<feature type="region of interest" description="Disordered" evidence="1">
    <location>
        <begin position="1"/>
        <end position="31"/>
    </location>
</feature>
<gene>
    <name evidence="2" type="ORF">PG997_008565</name>
</gene>
<evidence type="ECO:0000313" key="3">
    <source>
        <dbReference type="Proteomes" id="UP001433268"/>
    </source>
</evidence>
<protein>
    <submittedName>
        <fullName evidence="2">Uncharacterized protein</fullName>
    </submittedName>
</protein>
<dbReference type="GeneID" id="92045940"/>
<feature type="compositionally biased region" description="Polar residues" evidence="1">
    <location>
        <begin position="1"/>
        <end position="13"/>
    </location>
</feature>
<organism evidence="2 3">
    <name type="scientific">Apiospora hydei</name>
    <dbReference type="NCBI Taxonomy" id="1337664"/>
    <lineage>
        <taxon>Eukaryota</taxon>
        <taxon>Fungi</taxon>
        <taxon>Dikarya</taxon>
        <taxon>Ascomycota</taxon>
        <taxon>Pezizomycotina</taxon>
        <taxon>Sordariomycetes</taxon>
        <taxon>Xylariomycetidae</taxon>
        <taxon>Amphisphaeriales</taxon>
        <taxon>Apiosporaceae</taxon>
        <taxon>Apiospora</taxon>
    </lineage>
</organism>
<evidence type="ECO:0000256" key="1">
    <source>
        <dbReference type="SAM" id="MobiDB-lite"/>
    </source>
</evidence>
<dbReference type="EMBL" id="JAQQWN010000006">
    <property type="protein sequence ID" value="KAK8080747.1"/>
    <property type="molecule type" value="Genomic_DNA"/>
</dbReference>
<sequence>MYAQVTRTATEANPGSMKLPREATIGPYSDSPAWNKGMKMPAGVPLLQELKDRLLEYQRHNTGSGTLKDPKVMWACPYGKVPDARGVDFVNPDDILRLNTEPGKMDTRGKAIATMAYELAKDLGFPFVLILGSSHAWKNEYDTQVHRSTGRLVPDHNHFTATFTDDPGWKRVGGHIYIEVDEWWIPTGLNNSRVITGIPRRAVDLHFTETTTQKTKRDLTNKAKLNNTLQRKY</sequence>
<dbReference type="RefSeq" id="XP_066668222.1">
    <property type="nucleotide sequence ID" value="XM_066812880.1"/>
</dbReference>
<comment type="caution">
    <text evidence="2">The sequence shown here is derived from an EMBL/GenBank/DDBJ whole genome shotgun (WGS) entry which is preliminary data.</text>
</comment>
<keyword evidence="3" id="KW-1185">Reference proteome</keyword>
<name>A0ABR1WB84_9PEZI</name>
<dbReference type="Proteomes" id="UP001433268">
    <property type="component" value="Unassembled WGS sequence"/>
</dbReference>
<evidence type="ECO:0000313" key="2">
    <source>
        <dbReference type="EMBL" id="KAK8080747.1"/>
    </source>
</evidence>
<reference evidence="2 3" key="1">
    <citation type="submission" date="2023-01" db="EMBL/GenBank/DDBJ databases">
        <title>Analysis of 21 Apiospora genomes using comparative genomics revels a genus with tremendous synthesis potential of carbohydrate active enzymes and secondary metabolites.</title>
        <authorList>
            <person name="Sorensen T."/>
        </authorList>
    </citation>
    <scope>NUCLEOTIDE SEQUENCE [LARGE SCALE GENOMIC DNA]</scope>
    <source>
        <strain evidence="2 3">CBS 114990</strain>
    </source>
</reference>
<accession>A0ABR1WB84</accession>
<proteinExistence type="predicted"/>